<keyword evidence="6" id="KW-0460">Magnesium</keyword>
<keyword evidence="5 6" id="KW-0067">ATP-binding</keyword>
<feature type="domain" description="Polyphosphate kinase C-terminal" evidence="11">
    <location>
        <begin position="524"/>
        <end position="695"/>
    </location>
</feature>
<evidence type="ECO:0000256" key="7">
    <source>
        <dbReference type="RuleBase" id="RU003800"/>
    </source>
</evidence>
<dbReference type="SUPFAM" id="SSF140356">
    <property type="entry name" value="PPK N-terminal domain-like"/>
    <property type="match status" value="1"/>
</dbReference>
<dbReference type="GO" id="GO:0005524">
    <property type="term" value="F:ATP binding"/>
    <property type="evidence" value="ECO:0007669"/>
    <property type="project" value="UniProtKB-KW"/>
</dbReference>
<dbReference type="Gene3D" id="1.20.58.310">
    <property type="entry name" value="Polyphosphate kinase N-terminal domain"/>
    <property type="match status" value="1"/>
</dbReference>
<comment type="similarity">
    <text evidence="6 7">Belongs to the polyphosphate kinase 1 (PPK1) family.</text>
</comment>
<evidence type="ECO:0000256" key="6">
    <source>
        <dbReference type="HAMAP-Rule" id="MF_00347"/>
    </source>
</evidence>
<dbReference type="PANTHER" id="PTHR30218">
    <property type="entry name" value="POLYPHOSPHATE KINASE"/>
    <property type="match status" value="1"/>
</dbReference>
<evidence type="ECO:0000256" key="3">
    <source>
        <dbReference type="ARBA" id="ARBA00022741"/>
    </source>
</evidence>
<dbReference type="Pfam" id="PF17941">
    <property type="entry name" value="PP_kinase_C_1"/>
    <property type="match status" value="1"/>
</dbReference>
<dbReference type="HAMAP" id="MF_00347">
    <property type="entry name" value="Polyphosphate_kinase"/>
    <property type="match status" value="1"/>
</dbReference>
<feature type="binding site" evidence="6">
    <location>
        <position position="65"/>
    </location>
    <ligand>
        <name>ATP</name>
        <dbReference type="ChEBI" id="CHEBI:30616"/>
    </ligand>
</feature>
<evidence type="ECO:0000259" key="11">
    <source>
        <dbReference type="Pfam" id="PF13090"/>
    </source>
</evidence>
<protein>
    <recommendedName>
        <fullName evidence="6 7">Polyphosphate kinase</fullName>
        <ecNumber evidence="6 7">2.7.4.1</ecNumber>
    </recommendedName>
    <alternativeName>
        <fullName evidence="6">ATP-polyphosphate phosphotransferase</fullName>
    </alternativeName>
    <alternativeName>
        <fullName evidence="6">Polyphosphoric acid kinase</fullName>
    </alternativeName>
</protein>
<dbReference type="InterPro" id="IPR003414">
    <property type="entry name" value="PP_kinase"/>
</dbReference>
<dbReference type="InterPro" id="IPR036830">
    <property type="entry name" value="PP_kinase_middle_dom_sf"/>
</dbReference>
<organism evidence="13 14">
    <name type="scientific">Olsenella porci</name>
    <dbReference type="NCBI Taxonomy" id="2652279"/>
    <lineage>
        <taxon>Bacteria</taxon>
        <taxon>Bacillati</taxon>
        <taxon>Actinomycetota</taxon>
        <taxon>Coriobacteriia</taxon>
        <taxon>Coriobacteriales</taxon>
        <taxon>Atopobiaceae</taxon>
        <taxon>Olsenella</taxon>
    </lineage>
</organism>
<comment type="catalytic activity">
    <reaction evidence="6 7">
        <text>[phosphate](n) + ATP = [phosphate](n+1) + ADP</text>
        <dbReference type="Rhea" id="RHEA:19573"/>
        <dbReference type="Rhea" id="RHEA-COMP:9859"/>
        <dbReference type="Rhea" id="RHEA-COMP:14280"/>
        <dbReference type="ChEBI" id="CHEBI:16838"/>
        <dbReference type="ChEBI" id="CHEBI:30616"/>
        <dbReference type="ChEBI" id="CHEBI:456216"/>
        <dbReference type="EC" id="2.7.4.1"/>
    </reaction>
</comment>
<dbReference type="InterPro" id="IPR036832">
    <property type="entry name" value="PPK_N_dom_sf"/>
</dbReference>
<keyword evidence="14" id="KW-1185">Reference proteome</keyword>
<name>A0A6N7XPK4_9ACTN</name>
<dbReference type="GO" id="GO:0046872">
    <property type="term" value="F:metal ion binding"/>
    <property type="evidence" value="ECO:0007669"/>
    <property type="project" value="UniProtKB-KW"/>
</dbReference>
<evidence type="ECO:0000313" key="13">
    <source>
        <dbReference type="EMBL" id="MST73178.1"/>
    </source>
</evidence>
<feature type="binding site" evidence="6">
    <location>
        <position position="396"/>
    </location>
    <ligand>
        <name>Mg(2+)</name>
        <dbReference type="ChEBI" id="CHEBI:18420"/>
    </ligand>
</feature>
<dbReference type="Proteomes" id="UP000469325">
    <property type="component" value="Unassembled WGS sequence"/>
</dbReference>
<dbReference type="SUPFAM" id="SSF143724">
    <property type="entry name" value="PHP14-like"/>
    <property type="match status" value="1"/>
</dbReference>
<dbReference type="InterPro" id="IPR025200">
    <property type="entry name" value="PPK_C_dom2"/>
</dbReference>
<keyword evidence="4 6" id="KW-0418">Kinase</keyword>
<keyword evidence="2 6" id="KW-0808">Transferase</keyword>
<dbReference type="Pfam" id="PF13089">
    <property type="entry name" value="PP_kinase_N"/>
    <property type="match status" value="1"/>
</dbReference>
<feature type="active site" description="Phosphohistidine intermediate" evidence="6">
    <location>
        <position position="456"/>
    </location>
</feature>
<feature type="domain" description="Polyphosphate kinase C-terminal" evidence="12">
    <location>
        <begin position="356"/>
        <end position="513"/>
    </location>
</feature>
<dbReference type="GO" id="GO:0009358">
    <property type="term" value="C:polyphosphate kinase complex"/>
    <property type="evidence" value="ECO:0007669"/>
    <property type="project" value="InterPro"/>
</dbReference>
<comment type="cofactor">
    <cofactor evidence="6">
        <name>Mg(2+)</name>
        <dbReference type="ChEBI" id="CHEBI:18420"/>
    </cofactor>
</comment>
<dbReference type="Pfam" id="PF13090">
    <property type="entry name" value="PP_kinase_C"/>
    <property type="match status" value="1"/>
</dbReference>
<evidence type="ECO:0000313" key="14">
    <source>
        <dbReference type="Proteomes" id="UP000469325"/>
    </source>
</evidence>
<evidence type="ECO:0000256" key="4">
    <source>
        <dbReference type="ARBA" id="ARBA00022777"/>
    </source>
</evidence>
<feature type="binding site" evidence="6">
    <location>
        <position position="426"/>
    </location>
    <ligand>
        <name>Mg(2+)</name>
        <dbReference type="ChEBI" id="CHEBI:18420"/>
    </ligand>
</feature>
<comment type="PTM">
    <text evidence="6 7">An intermediate of this reaction is the autophosphorylated ppk in which a phosphate is covalently linked to a histidine residue through a N-P bond.</text>
</comment>
<dbReference type="EC" id="2.7.4.1" evidence="6 7"/>
<dbReference type="EMBL" id="VUNC01000007">
    <property type="protein sequence ID" value="MST73178.1"/>
    <property type="molecule type" value="Genomic_DNA"/>
</dbReference>
<feature type="compositionally biased region" description="Basic and acidic residues" evidence="8">
    <location>
        <begin position="757"/>
        <end position="766"/>
    </location>
</feature>
<dbReference type="InterPro" id="IPR024953">
    <property type="entry name" value="PP_kinase_middle"/>
</dbReference>
<dbReference type="GO" id="GO:0006799">
    <property type="term" value="P:polyphosphate biosynthetic process"/>
    <property type="evidence" value="ECO:0007669"/>
    <property type="project" value="UniProtKB-UniRule"/>
</dbReference>
<dbReference type="Gene3D" id="3.30.1840.10">
    <property type="entry name" value="Polyphosphate kinase middle domain"/>
    <property type="match status" value="1"/>
</dbReference>
<feature type="binding site" evidence="6">
    <location>
        <position position="489"/>
    </location>
    <ligand>
        <name>ATP</name>
        <dbReference type="ChEBI" id="CHEBI:30616"/>
    </ligand>
</feature>
<feature type="compositionally biased region" description="Basic and acidic residues" evidence="8">
    <location>
        <begin position="13"/>
        <end position="23"/>
    </location>
</feature>
<dbReference type="PANTHER" id="PTHR30218:SF0">
    <property type="entry name" value="POLYPHOSPHATE KINASE"/>
    <property type="match status" value="1"/>
</dbReference>
<keyword evidence="1 6" id="KW-0597">Phosphoprotein</keyword>
<reference evidence="13 14" key="1">
    <citation type="submission" date="2019-08" db="EMBL/GenBank/DDBJ databases">
        <title>In-depth cultivation of the pig gut microbiome towards novel bacterial diversity and tailored functional studies.</title>
        <authorList>
            <person name="Wylensek D."/>
            <person name="Hitch T.C.A."/>
            <person name="Clavel T."/>
        </authorList>
    </citation>
    <scope>NUCLEOTIDE SEQUENCE [LARGE SCALE GENOMIC DNA]</scope>
    <source>
        <strain evidence="13 14">CA-Schmier-601-WT-1</strain>
    </source>
</reference>
<evidence type="ECO:0000259" key="12">
    <source>
        <dbReference type="Pfam" id="PF17941"/>
    </source>
</evidence>
<dbReference type="SUPFAM" id="SSF56024">
    <property type="entry name" value="Phospholipase D/nuclease"/>
    <property type="match status" value="2"/>
</dbReference>
<feature type="compositionally biased region" description="Low complexity" evidence="8">
    <location>
        <begin position="767"/>
        <end position="797"/>
    </location>
</feature>
<dbReference type="RefSeq" id="WP_154435820.1">
    <property type="nucleotide sequence ID" value="NZ_VUNC01000007.1"/>
</dbReference>
<comment type="caution">
    <text evidence="13">The sequence shown here is derived from an EMBL/GenBank/DDBJ whole genome shotgun (WGS) entry which is preliminary data.</text>
</comment>
<feature type="domain" description="Polyphosphate kinase N-terminal" evidence="10">
    <location>
        <begin position="28"/>
        <end position="131"/>
    </location>
</feature>
<feature type="binding site" evidence="6">
    <location>
        <position position="585"/>
    </location>
    <ligand>
        <name>ATP</name>
        <dbReference type="ChEBI" id="CHEBI:30616"/>
    </ligand>
</feature>
<dbReference type="CDD" id="cd09166">
    <property type="entry name" value="PLDc_PPK1_C1_unchar"/>
    <property type="match status" value="1"/>
</dbReference>
<dbReference type="Gene3D" id="3.30.870.10">
    <property type="entry name" value="Endonuclease Chain A"/>
    <property type="match status" value="2"/>
</dbReference>
<sequence>MGNKGEFVQESPAGKEPRPHERDFSYTQNREVSWLHFDDRVLDEAFDESVPLFERLKFVEIFGSNLDEWFMIRVGGLSDLARLKHQPTDNKSNETPSEQLASVFKMLPALLARQEEAWTTVTDELSRHGLTYVPPLEYTQADREATEREFTRNVAPIISPLIIDPRHPFPNLRNGLLYVLCSLDGPTERGVLGQVEVPPSLPRVIALPSSPEEYRYTLLEDVIYTYLGSCFGDYEPTRAATIRVTRNADIDPDGEGVEEEEDYRQHMKKVLKKRQRLQPIRLEIRGSLDDELESLVMDELGLRPDRLSRVNIPLDLGFVYGLESHIPTQHHDELVFQPFDPQISPMVNMNEPMRPQIEDHDVLLFYPYESMSPLLTLLREASSDDDCISIKITLYRVAKQSHLCESLIAAAENGKDVTVLMELRARFDEANNIAWAERLESAGCTVIYGSEGFKCHSKICQITYHDKGTISRITCLGTGNFNEKTARLYSDFMLLTAHHGIGEDGNLFFRNLSIGNLLGNYRYLGVAPAGLKPLVMRGLDREIERARAGKPAQVFLKMNSLTDRDVIDKISESCEAGVRVIMIVRGIACIKANIPGKTDNLVVRQIVGRFLEHARVYAFGVNADTVYLSSADMMTRNTERRVEIAYPVLDPTCRELVIEYMSLQLADNVKARRLTSEGTWERIPVEEDTPRINSQEVLLQLAYLRAHEGDDRVVEEVTPATSIMPRITPEMKRQLLSLPNIGTYSAGDMDVVAMAKPAKEEPEKAAFAKSEPATPAEPAAPGHRAPKPSTATAAAPQPSEPEGEGEGRLSRGLRLIGEGFRMLFSGR</sequence>
<evidence type="ECO:0000256" key="8">
    <source>
        <dbReference type="SAM" id="MobiDB-lite"/>
    </source>
</evidence>
<feature type="region of interest" description="Disordered" evidence="8">
    <location>
        <begin position="756"/>
        <end position="813"/>
    </location>
</feature>
<dbReference type="InterPro" id="IPR025198">
    <property type="entry name" value="PPK_N_dom"/>
</dbReference>
<evidence type="ECO:0000256" key="2">
    <source>
        <dbReference type="ARBA" id="ARBA00022679"/>
    </source>
</evidence>
<keyword evidence="3 6" id="KW-0547">Nucleotide-binding</keyword>
<dbReference type="GO" id="GO:0008976">
    <property type="term" value="F:polyphosphate kinase activity"/>
    <property type="evidence" value="ECO:0007669"/>
    <property type="project" value="UniProtKB-UniRule"/>
</dbReference>
<evidence type="ECO:0000259" key="9">
    <source>
        <dbReference type="Pfam" id="PF02503"/>
    </source>
</evidence>
<keyword evidence="6" id="KW-0479">Metal-binding</keyword>
<dbReference type="InterPro" id="IPR041108">
    <property type="entry name" value="PP_kinase_C_1"/>
</dbReference>
<feature type="region of interest" description="Disordered" evidence="8">
    <location>
        <begin position="1"/>
        <end position="23"/>
    </location>
</feature>
<proteinExistence type="inferred from homology"/>
<gene>
    <name evidence="13" type="primary">ppk1</name>
    <name evidence="6" type="synonym">ppk</name>
    <name evidence="13" type="ORF">FYJ68_08685</name>
</gene>
<evidence type="ECO:0000256" key="5">
    <source>
        <dbReference type="ARBA" id="ARBA00022840"/>
    </source>
</evidence>
<dbReference type="AlphaFoldDB" id="A0A6N7XPK4"/>
<dbReference type="NCBIfam" id="TIGR03705">
    <property type="entry name" value="poly_P_kin"/>
    <property type="match status" value="1"/>
</dbReference>
<evidence type="ECO:0000256" key="1">
    <source>
        <dbReference type="ARBA" id="ARBA00022553"/>
    </source>
</evidence>
<comment type="function">
    <text evidence="6 7">Catalyzes the reversible transfer of the terminal phosphate of ATP to form a long-chain polyphosphate (polyP).</text>
</comment>
<feature type="domain" description="Polyphosphate kinase middle" evidence="9">
    <location>
        <begin position="142"/>
        <end position="320"/>
    </location>
</feature>
<accession>A0A6N7XPK4</accession>
<evidence type="ECO:0000259" key="10">
    <source>
        <dbReference type="Pfam" id="PF13089"/>
    </source>
</evidence>
<feature type="binding site" evidence="6">
    <location>
        <position position="613"/>
    </location>
    <ligand>
        <name>ATP</name>
        <dbReference type="ChEBI" id="CHEBI:30616"/>
    </ligand>
</feature>
<dbReference type="Pfam" id="PF02503">
    <property type="entry name" value="PP_kinase"/>
    <property type="match status" value="1"/>
</dbReference>